<evidence type="ECO:0000313" key="3">
    <source>
        <dbReference type="Proteomes" id="UP000196694"/>
    </source>
</evidence>
<reference evidence="2 3" key="1">
    <citation type="submission" date="2017-05" db="EMBL/GenBank/DDBJ databases">
        <title>The draft genome of the hyperthermophilic archaeon 'Pyrodictium delaneyi strain Hulk', an iron and nitrate reducer, reveals the capacity for sulfate reduction.</title>
        <authorList>
            <person name="Demey L.M."/>
            <person name="Miller C."/>
            <person name="Manzella M."/>
            <person name="Reguera G."/>
            <person name="Kashefi K."/>
        </authorList>
    </citation>
    <scope>NUCLEOTIDE SEQUENCE [LARGE SCALE GENOMIC DNA]</scope>
    <source>
        <strain evidence="2 3">Hulk</strain>
    </source>
</reference>
<dbReference type="AlphaFoldDB" id="A0A211YQQ1"/>
<gene>
    <name evidence="2" type="ORF">Pdsh_00160</name>
</gene>
<protein>
    <submittedName>
        <fullName evidence="2">Uncharacterized protein</fullName>
    </submittedName>
</protein>
<dbReference type="Proteomes" id="UP000196694">
    <property type="component" value="Unassembled WGS sequence"/>
</dbReference>
<comment type="caution">
    <text evidence="2">The sequence shown here is derived from an EMBL/GenBank/DDBJ whole genome shotgun (WGS) entry which is preliminary data.</text>
</comment>
<evidence type="ECO:0000313" key="2">
    <source>
        <dbReference type="EMBL" id="OWJ55281.1"/>
    </source>
</evidence>
<accession>A0A211YQQ1</accession>
<name>A0A211YQQ1_9CREN</name>
<feature type="coiled-coil region" evidence="1">
    <location>
        <begin position="106"/>
        <end position="155"/>
    </location>
</feature>
<dbReference type="EMBL" id="NCQP01000001">
    <property type="protein sequence ID" value="OWJ55281.1"/>
    <property type="molecule type" value="Genomic_DNA"/>
</dbReference>
<proteinExistence type="predicted"/>
<organism evidence="2 3">
    <name type="scientific">Pyrodictium delaneyi</name>
    <dbReference type="NCBI Taxonomy" id="1273541"/>
    <lineage>
        <taxon>Archaea</taxon>
        <taxon>Thermoproteota</taxon>
        <taxon>Thermoprotei</taxon>
        <taxon>Desulfurococcales</taxon>
        <taxon>Pyrodictiaceae</taxon>
        <taxon>Pyrodictium</taxon>
    </lineage>
</organism>
<keyword evidence="1" id="KW-0175">Coiled coil</keyword>
<keyword evidence="3" id="KW-1185">Reference proteome</keyword>
<evidence type="ECO:0000256" key="1">
    <source>
        <dbReference type="SAM" id="Coils"/>
    </source>
</evidence>
<sequence>MGGTVTLQQVRRVDFLRHIVNRILAEPGAPRQLVDDIRRMIGKAEDKYKFNAFGGDVRKLADYLRSRDFDDLITLVRTDRSGQGIEILKRILNEARKAYSEIPEIVEAIDARLKELEAAEESKKEKKLNNAYTLLKDLEKVKAKVELDKEENKIRVIALDGKFTATLRYDEDRKTYMLSYKAEGSLEFDNLSEAQEYLQRLISALHGKGDH</sequence>